<proteinExistence type="inferred from homology"/>
<dbReference type="FunFam" id="1.20.1280.290:FF:000007">
    <property type="entry name" value="Bidirectional sugar transporter SWEET7"/>
    <property type="match status" value="3"/>
</dbReference>
<evidence type="ECO:0000256" key="6">
    <source>
        <dbReference type="ARBA" id="ARBA00022692"/>
    </source>
</evidence>
<protein>
    <recommendedName>
        <fullName evidence="13">SWEET sugar transporter</fullName>
    </recommendedName>
</protein>
<keyword evidence="9 10" id="KW-0472">Membrane</keyword>
<comment type="subcellular location">
    <subcellularLocation>
        <location evidence="1">Cell membrane</location>
        <topology evidence="1">Multi-pass membrane protein</topology>
    </subcellularLocation>
</comment>
<feature type="transmembrane region" description="Helical" evidence="10">
    <location>
        <begin position="125"/>
        <end position="148"/>
    </location>
</feature>
<keyword evidence="6 10" id="KW-0812">Transmembrane</keyword>
<dbReference type="InterPro" id="IPR047664">
    <property type="entry name" value="SWEET"/>
</dbReference>
<keyword evidence="8 10" id="KW-1133">Transmembrane helix</keyword>
<feature type="transmembrane region" description="Helical" evidence="10">
    <location>
        <begin position="420"/>
        <end position="444"/>
    </location>
</feature>
<dbReference type="OrthoDB" id="409725at2759"/>
<feature type="transmembrane region" description="Helical" evidence="10">
    <location>
        <begin position="68"/>
        <end position="85"/>
    </location>
</feature>
<comment type="similarity">
    <text evidence="2">Belongs to the SWEET sugar transporter family.</text>
</comment>
<evidence type="ECO:0000256" key="8">
    <source>
        <dbReference type="ARBA" id="ARBA00022989"/>
    </source>
</evidence>
<gene>
    <name evidence="11" type="ORF">JG687_00009507</name>
</gene>
<feature type="transmembrane region" description="Helical" evidence="10">
    <location>
        <begin position="364"/>
        <end position="382"/>
    </location>
</feature>
<dbReference type="PANTHER" id="PTHR10791:SF30">
    <property type="entry name" value="SUGAR TRANSPORTER SWEET1"/>
    <property type="match status" value="1"/>
</dbReference>
<feature type="transmembrane region" description="Helical" evidence="10">
    <location>
        <begin position="239"/>
        <end position="260"/>
    </location>
</feature>
<evidence type="ECO:0000256" key="3">
    <source>
        <dbReference type="ARBA" id="ARBA00022448"/>
    </source>
</evidence>
<keyword evidence="4" id="KW-1003">Cell membrane</keyword>
<feature type="transmembrane region" description="Helical" evidence="10">
    <location>
        <begin position="24"/>
        <end position="47"/>
    </location>
</feature>
<comment type="caution">
    <text evidence="11">The sequence shown here is derived from an EMBL/GenBank/DDBJ whole genome shotgun (WGS) entry which is preliminary data.</text>
</comment>
<dbReference type="GO" id="GO:0051119">
    <property type="term" value="F:sugar transmembrane transporter activity"/>
    <property type="evidence" value="ECO:0007669"/>
    <property type="project" value="InterPro"/>
</dbReference>
<evidence type="ECO:0000256" key="4">
    <source>
        <dbReference type="ARBA" id="ARBA00022475"/>
    </source>
</evidence>
<dbReference type="Proteomes" id="UP000688947">
    <property type="component" value="Unassembled WGS sequence"/>
</dbReference>
<accession>A0A8T1U9H9</accession>
<evidence type="ECO:0000313" key="12">
    <source>
        <dbReference type="Proteomes" id="UP000688947"/>
    </source>
</evidence>
<evidence type="ECO:0000256" key="1">
    <source>
        <dbReference type="ARBA" id="ARBA00004651"/>
    </source>
</evidence>
<evidence type="ECO:0000256" key="2">
    <source>
        <dbReference type="ARBA" id="ARBA00007809"/>
    </source>
</evidence>
<evidence type="ECO:0000256" key="9">
    <source>
        <dbReference type="ARBA" id="ARBA00023136"/>
    </source>
</evidence>
<dbReference type="VEuPathDB" id="FungiDB:PC110_g16817"/>
<keyword evidence="3" id="KW-0813">Transport</keyword>
<evidence type="ECO:0000313" key="11">
    <source>
        <dbReference type="EMBL" id="KAG6958237.1"/>
    </source>
</evidence>
<evidence type="ECO:0000256" key="7">
    <source>
        <dbReference type="ARBA" id="ARBA00022737"/>
    </source>
</evidence>
<feature type="non-terminal residue" evidence="11">
    <location>
        <position position="1"/>
    </location>
</feature>
<evidence type="ECO:0000256" key="5">
    <source>
        <dbReference type="ARBA" id="ARBA00022597"/>
    </source>
</evidence>
<feature type="transmembrane region" description="Helical" evidence="10">
    <location>
        <begin position="272"/>
        <end position="292"/>
    </location>
</feature>
<dbReference type="Pfam" id="PF03083">
    <property type="entry name" value="MtN3_slv"/>
    <property type="match status" value="3"/>
</dbReference>
<dbReference type="EMBL" id="JAENGZ010000500">
    <property type="protein sequence ID" value="KAG6958237.1"/>
    <property type="molecule type" value="Genomic_DNA"/>
</dbReference>
<organism evidence="11 12">
    <name type="scientific">Phytophthora cactorum</name>
    <dbReference type="NCBI Taxonomy" id="29920"/>
    <lineage>
        <taxon>Eukaryota</taxon>
        <taxon>Sar</taxon>
        <taxon>Stramenopiles</taxon>
        <taxon>Oomycota</taxon>
        <taxon>Peronosporomycetes</taxon>
        <taxon>Peronosporales</taxon>
        <taxon>Peronosporaceae</taxon>
        <taxon>Phytophthora</taxon>
    </lineage>
</organism>
<reference evidence="11" key="1">
    <citation type="submission" date="2021-01" db="EMBL/GenBank/DDBJ databases">
        <title>Phytophthora aleatoria, a newly-described species from Pinus radiata is distinct from Phytophthora cactorum isolates based on comparative genomics.</title>
        <authorList>
            <person name="Mcdougal R."/>
            <person name="Panda P."/>
            <person name="Williams N."/>
            <person name="Studholme D.J."/>
        </authorList>
    </citation>
    <scope>NUCLEOTIDE SEQUENCE</scope>
    <source>
        <strain evidence="11">NZFS 3830</strain>
    </source>
</reference>
<feature type="transmembrane region" description="Helical" evidence="10">
    <location>
        <begin position="97"/>
        <end position="118"/>
    </location>
</feature>
<dbReference type="AlphaFoldDB" id="A0A8T1U9H9"/>
<feature type="transmembrane region" description="Helical" evidence="10">
    <location>
        <begin position="330"/>
        <end position="352"/>
    </location>
</feature>
<dbReference type="GO" id="GO:0005886">
    <property type="term" value="C:plasma membrane"/>
    <property type="evidence" value="ECO:0007669"/>
    <property type="project" value="UniProtKB-SubCell"/>
</dbReference>
<feature type="transmembrane region" description="Helical" evidence="10">
    <location>
        <begin position="394"/>
        <end position="414"/>
    </location>
</feature>
<dbReference type="InterPro" id="IPR004316">
    <property type="entry name" value="SWEET_rpt"/>
</dbReference>
<dbReference type="PANTHER" id="PTHR10791">
    <property type="entry name" value="RAG1-ACTIVATING PROTEIN 1"/>
    <property type="match status" value="1"/>
</dbReference>
<evidence type="ECO:0000256" key="10">
    <source>
        <dbReference type="SAM" id="Phobius"/>
    </source>
</evidence>
<name>A0A8T1U9H9_9STRA</name>
<feature type="transmembrane region" description="Helical" evidence="10">
    <location>
        <begin position="298"/>
        <end position="318"/>
    </location>
</feature>
<keyword evidence="7" id="KW-0677">Repeat</keyword>
<evidence type="ECO:0008006" key="13">
    <source>
        <dbReference type="Google" id="ProtNLM"/>
    </source>
</evidence>
<sequence>DKTVGNISIVPFVSLLGNAHMWMMYGYFCGNIFPVVVSFGFGAIAYISVYYTNSLKTASQDYTSISHVLGYLSIVAAIILYGAPFEKAWFVLRTKNAAPIQLPMVICGATNNALWVIYTPLDGNWFMFIPNAICVVLGISLLTLYVVYRPGKAVQPAVGLPDEDNAITIVVAPKADKIASASPSVDGYDATYSVPISSFLSICSLRANRLPALRILQFARPVTHGVRGAVAMSSSVESVFRVVAACTSLMMILSPTPAVYKIYKTKSIGNTNIVSLVSVFANCHVWTLQGLLTNNWFPVFSTFVSGDFISIIYMVVFLRYTPDRKHAWKVIAIYAAVLSIITTYAVLGGLGVFTSLSRGQVNDIMGYLAVCVTLVLYSSPFLKIKDVVKYKTGVFIPIHMVMAGSFNNAMWITYTPMSELWFLFVTNVCCATLGVAQLTVYMIYHPSKHPLGYGATLEDFLEKEKEDDGTLSIAIDRPSVQSASKAIPQSPEYQMIKSPLAPLYS</sequence>
<dbReference type="VEuPathDB" id="FungiDB:PC110_g16818"/>
<keyword evidence="5" id="KW-0762">Sugar transport</keyword>